<feature type="non-terminal residue" evidence="1">
    <location>
        <position position="108"/>
    </location>
</feature>
<dbReference type="EMBL" id="JABXWD010000705">
    <property type="protein sequence ID" value="MBV6343629.1"/>
    <property type="molecule type" value="Genomic_DNA"/>
</dbReference>
<evidence type="ECO:0008006" key="3">
    <source>
        <dbReference type="Google" id="ProtNLM"/>
    </source>
</evidence>
<dbReference type="Proteomes" id="UP001196980">
    <property type="component" value="Unassembled WGS sequence"/>
</dbReference>
<evidence type="ECO:0000313" key="1">
    <source>
        <dbReference type="EMBL" id="MBV6343629.1"/>
    </source>
</evidence>
<organism evidence="1 2">
    <name type="scientific">Candidatus Magnetobacterium casense</name>
    <dbReference type="NCBI Taxonomy" id="1455061"/>
    <lineage>
        <taxon>Bacteria</taxon>
        <taxon>Pseudomonadati</taxon>
        <taxon>Nitrospirota</taxon>
        <taxon>Thermodesulfovibrionia</taxon>
        <taxon>Thermodesulfovibrionales</taxon>
        <taxon>Candidatus Magnetobacteriaceae</taxon>
        <taxon>Candidatus Magnetobacterium</taxon>
    </lineage>
</organism>
<protein>
    <recommendedName>
        <fullName evidence="3">MazG nucleotide pyrophosphohydrolase</fullName>
    </recommendedName>
</protein>
<comment type="caution">
    <text evidence="1">The sequence shown here is derived from an EMBL/GenBank/DDBJ whole genome shotgun (WGS) entry which is preliminary data.</text>
</comment>
<evidence type="ECO:0000313" key="2">
    <source>
        <dbReference type="Proteomes" id="UP001196980"/>
    </source>
</evidence>
<sequence>MTEKTLDELATEIHQTAVEKGWWKKSRSDLEVICLMHTELSEAVEELRMGNPVYWLDEPPNQNEKPIPSGWLVELADCLIRMLDFIAAKGAQDSFYECLRAKMEYNKT</sequence>
<name>A0ABS6S599_9BACT</name>
<proteinExistence type="predicted"/>
<accession>A0ABS6S599</accession>
<reference evidence="1 2" key="1">
    <citation type="journal article" date="2020" name="J Geophys Res Biogeosci">
        <title>Magnetotaxis as an Adaptation to Enable Bacterial Shuttling of Microbial Sulfur and Sulfur Cycling Across Aquatic Oxic#Anoxic Interfaces.</title>
        <authorList>
            <person name="Li J."/>
            <person name="Liu P."/>
            <person name="Wang J."/>
            <person name="Roberts A.P."/>
            <person name="Pan Y."/>
        </authorList>
    </citation>
    <scope>NUCLEOTIDE SEQUENCE [LARGE SCALE GENOMIC DNA]</scope>
    <source>
        <strain evidence="1 2">MYR-1_YQ</strain>
    </source>
</reference>
<gene>
    <name evidence="1" type="ORF">HWQ67_18845</name>
</gene>
<keyword evidence="2" id="KW-1185">Reference proteome</keyword>